<evidence type="ECO:0000256" key="2">
    <source>
        <dbReference type="ARBA" id="ARBA00022692"/>
    </source>
</evidence>
<evidence type="ECO:0000256" key="4">
    <source>
        <dbReference type="ARBA" id="ARBA00023136"/>
    </source>
</evidence>
<organism evidence="6 7">
    <name type="scientific">Paenibacillus taihuensis</name>
    <dbReference type="NCBI Taxonomy" id="1156355"/>
    <lineage>
        <taxon>Bacteria</taxon>
        <taxon>Bacillati</taxon>
        <taxon>Bacillota</taxon>
        <taxon>Bacilli</taxon>
        <taxon>Bacillales</taxon>
        <taxon>Paenibacillaceae</taxon>
        <taxon>Paenibacillus</taxon>
    </lineage>
</organism>
<keyword evidence="5" id="KW-0811">Translocation</keyword>
<comment type="similarity">
    <text evidence="5">Belongs to the TatC family.</text>
</comment>
<sequence>MADRKEPMTADAARGDQLMSLFDHIGELRKRLIVVIVVLLIGMIVGLVCADPVYNFLINQEPVKGMQLHAFSLWDAIGMYMKFAFVIALIIVLPVAAYQIWSFVKPALRVQEQRSTLLFVPFVLFMFLVGLAFSYLVVFPMAFNFTTKVARHLNLIETYGIYQYFSFMFNIILPISLLFELPIAIMFLTKLRILNPKRLRKMRRLAYFILIIVGVVVTPPDFISDSLVAVPLILLYELSVLLSSVVYRKQLKADQAWEAEYGQ</sequence>
<comment type="caution">
    <text evidence="6">The sequence shown here is derived from an EMBL/GenBank/DDBJ whole genome shotgun (WGS) entry which is preliminary data.</text>
</comment>
<dbReference type="PANTHER" id="PTHR30371:SF4">
    <property type="entry name" value="SEC-INDEPENDENT PROTEIN TRANSLOCASE PROTEIN TATCD"/>
    <property type="match status" value="1"/>
</dbReference>
<protein>
    <recommendedName>
        <fullName evidence="5">Sec-independent protein translocase protein TatC</fullName>
    </recommendedName>
</protein>
<dbReference type="PRINTS" id="PR01840">
    <property type="entry name" value="TATCFAMILY"/>
</dbReference>
<keyword evidence="7" id="KW-1185">Reference proteome</keyword>
<evidence type="ECO:0000256" key="1">
    <source>
        <dbReference type="ARBA" id="ARBA00004141"/>
    </source>
</evidence>
<evidence type="ECO:0000313" key="7">
    <source>
        <dbReference type="Proteomes" id="UP000256304"/>
    </source>
</evidence>
<keyword evidence="5" id="KW-0813">Transport</keyword>
<keyword evidence="5" id="KW-0653">Protein transport</keyword>
<feature type="transmembrane region" description="Helical" evidence="5">
    <location>
        <begin position="116"/>
        <end position="141"/>
    </location>
</feature>
<dbReference type="Proteomes" id="UP000256304">
    <property type="component" value="Unassembled WGS sequence"/>
</dbReference>
<dbReference type="NCBIfam" id="TIGR00945">
    <property type="entry name" value="tatC"/>
    <property type="match status" value="1"/>
</dbReference>
<evidence type="ECO:0000256" key="3">
    <source>
        <dbReference type="ARBA" id="ARBA00022989"/>
    </source>
</evidence>
<name>A0A3D9QVB4_9BACL</name>
<gene>
    <name evidence="5" type="primary">tatC</name>
    <name evidence="6" type="ORF">A8990_13763</name>
</gene>
<dbReference type="InterPro" id="IPR019820">
    <property type="entry name" value="Sec-indep_translocase_CS"/>
</dbReference>
<keyword evidence="4 5" id="KW-0472">Membrane</keyword>
<feature type="transmembrane region" description="Helical" evidence="5">
    <location>
        <begin position="32"/>
        <end position="57"/>
    </location>
</feature>
<dbReference type="GO" id="GO:0043953">
    <property type="term" value="P:protein transport by the Tat complex"/>
    <property type="evidence" value="ECO:0007669"/>
    <property type="project" value="UniProtKB-UniRule"/>
</dbReference>
<proteinExistence type="inferred from homology"/>
<comment type="function">
    <text evidence="5">Part of the twin-arginine translocation (Tat) system that transports large folded proteins containing a characteristic twin-arginine motif in their signal peptide across membranes.</text>
</comment>
<keyword evidence="3 5" id="KW-1133">Transmembrane helix</keyword>
<accession>A0A3D9QVB4</accession>
<dbReference type="HAMAP" id="MF_00902">
    <property type="entry name" value="TatC"/>
    <property type="match status" value="1"/>
</dbReference>
<dbReference type="GO" id="GO:0009977">
    <property type="term" value="F:proton motive force dependent protein transmembrane transporter activity"/>
    <property type="evidence" value="ECO:0007669"/>
    <property type="project" value="TreeGrafter"/>
</dbReference>
<comment type="subcellular location">
    <subcellularLocation>
        <location evidence="5">Cell membrane</location>
        <topology evidence="5">Multi-pass membrane protein</topology>
    </subcellularLocation>
    <subcellularLocation>
        <location evidence="1">Membrane</location>
        <topology evidence="1">Multi-pass membrane protein</topology>
    </subcellularLocation>
</comment>
<reference evidence="6 7" key="1">
    <citation type="submission" date="2018-08" db="EMBL/GenBank/DDBJ databases">
        <title>Genomic Encyclopedia of Type Strains, Phase III (KMG-III): the genomes of soil and plant-associated and newly described type strains.</title>
        <authorList>
            <person name="Whitman W."/>
        </authorList>
    </citation>
    <scope>NUCLEOTIDE SEQUENCE [LARGE SCALE GENOMIC DNA]</scope>
    <source>
        <strain evidence="6 7">CGMCC 1.10966</strain>
    </source>
</reference>
<dbReference type="Pfam" id="PF00902">
    <property type="entry name" value="TatC"/>
    <property type="match status" value="1"/>
</dbReference>
<dbReference type="PROSITE" id="PS01218">
    <property type="entry name" value="TATC"/>
    <property type="match status" value="1"/>
</dbReference>
<feature type="transmembrane region" description="Helical" evidence="5">
    <location>
        <begin position="77"/>
        <end position="104"/>
    </location>
</feature>
<keyword evidence="5" id="KW-1003">Cell membrane</keyword>
<dbReference type="PANTHER" id="PTHR30371">
    <property type="entry name" value="SEC-INDEPENDENT PROTEIN TRANSLOCASE PROTEIN TATC"/>
    <property type="match status" value="1"/>
</dbReference>
<dbReference type="EMBL" id="QTTN01000037">
    <property type="protein sequence ID" value="REE68725.1"/>
    <property type="molecule type" value="Genomic_DNA"/>
</dbReference>
<dbReference type="AlphaFoldDB" id="A0A3D9QVB4"/>
<dbReference type="GO" id="GO:0033281">
    <property type="term" value="C:TAT protein transport complex"/>
    <property type="evidence" value="ECO:0007669"/>
    <property type="project" value="UniProtKB-UniRule"/>
</dbReference>
<keyword evidence="2 5" id="KW-0812">Transmembrane</keyword>
<dbReference type="GO" id="GO:0065002">
    <property type="term" value="P:intracellular protein transmembrane transport"/>
    <property type="evidence" value="ECO:0007669"/>
    <property type="project" value="TreeGrafter"/>
</dbReference>
<feature type="transmembrane region" description="Helical" evidence="5">
    <location>
        <begin position="205"/>
        <end position="223"/>
    </location>
</feature>
<comment type="subunit">
    <text evidence="5">Forms a complex with TatA.</text>
</comment>
<evidence type="ECO:0000313" key="6">
    <source>
        <dbReference type="EMBL" id="REE68725.1"/>
    </source>
</evidence>
<feature type="transmembrane region" description="Helical" evidence="5">
    <location>
        <begin position="161"/>
        <end position="185"/>
    </location>
</feature>
<dbReference type="InterPro" id="IPR002033">
    <property type="entry name" value="TatC"/>
</dbReference>
<evidence type="ECO:0000256" key="5">
    <source>
        <dbReference type="HAMAP-Rule" id="MF_00902"/>
    </source>
</evidence>
<feature type="transmembrane region" description="Helical" evidence="5">
    <location>
        <begin position="229"/>
        <end position="247"/>
    </location>
</feature>